<feature type="compositionally biased region" description="Basic and acidic residues" evidence="1">
    <location>
        <begin position="301"/>
        <end position="312"/>
    </location>
</feature>
<dbReference type="PANTHER" id="PTHR36403">
    <property type="entry name" value="PROTEIN COFACTOR ASSEMBLY OF COMPLEX C SUBUNIT B CCB2, CHLOROPLASTIC"/>
    <property type="match status" value="1"/>
</dbReference>
<dbReference type="Pfam" id="PF11152">
    <property type="entry name" value="CCB2_CCB4"/>
    <property type="match status" value="1"/>
</dbReference>
<evidence type="ECO:0000313" key="3">
    <source>
        <dbReference type="Proteomes" id="UP001314263"/>
    </source>
</evidence>
<evidence type="ECO:0000313" key="2">
    <source>
        <dbReference type="EMBL" id="CAK0734288.1"/>
    </source>
</evidence>
<dbReference type="Proteomes" id="UP001314263">
    <property type="component" value="Unassembled WGS sequence"/>
</dbReference>
<sequence length="349" mass="36205">MLQAGCPSGGPPLTYFRAPHGIFHDTHLQGGPVKQRQQRWCTGRASQHLLHARRGIDDAEIAVFRFTLGIPGFDDALIPRVVGSLGAALLIANHLSDPAQATDAQVRTECLGAVLSALCIATPSIGARLRAAKPGRGRAAGAADEALGQVFQIAPELPDGVRTELAWASYSLLRNTNSSGMLVTDSTGGIKVVRGAVKQAQSSGAGIPTLLAMQKDLRDAAAAPGSVLQITMQSSAGPEYLADASALSRAGLKGALLPDSASSALVQPLASTSLRAHTAVDQAESSSAGSSDPAAASSNGREQDGGDESGREIEAAAGVLLMWSDRPRALSQRERIKIITRSETFDYVS</sequence>
<protein>
    <submittedName>
        <fullName evidence="2">Uncharacterized protein</fullName>
    </submittedName>
</protein>
<dbReference type="PANTHER" id="PTHR36403:SF1">
    <property type="entry name" value="PROTEIN COFACTOR ASSEMBLY OF COMPLEX C SUBUNIT B CCB2, CHLOROPLASTIC"/>
    <property type="match status" value="1"/>
</dbReference>
<dbReference type="InterPro" id="IPR044970">
    <property type="entry name" value="CCB2"/>
</dbReference>
<accession>A0AAV1HRC3</accession>
<dbReference type="InterPro" id="IPR021325">
    <property type="entry name" value="CCB2/CCB4"/>
</dbReference>
<reference evidence="2 3" key="1">
    <citation type="submission" date="2023-10" db="EMBL/GenBank/DDBJ databases">
        <authorList>
            <person name="Maclean D."/>
            <person name="Macfadyen A."/>
        </authorList>
    </citation>
    <scope>NUCLEOTIDE SEQUENCE [LARGE SCALE GENOMIC DNA]</scope>
</reference>
<organism evidence="2 3">
    <name type="scientific">Coccomyxa viridis</name>
    <dbReference type="NCBI Taxonomy" id="1274662"/>
    <lineage>
        <taxon>Eukaryota</taxon>
        <taxon>Viridiplantae</taxon>
        <taxon>Chlorophyta</taxon>
        <taxon>core chlorophytes</taxon>
        <taxon>Trebouxiophyceae</taxon>
        <taxon>Trebouxiophyceae incertae sedis</taxon>
        <taxon>Coccomyxaceae</taxon>
        <taxon>Coccomyxa</taxon>
    </lineage>
</organism>
<feature type="compositionally biased region" description="Low complexity" evidence="1">
    <location>
        <begin position="283"/>
        <end position="298"/>
    </location>
</feature>
<dbReference type="GO" id="GO:0010190">
    <property type="term" value="P:cytochrome b6f complex assembly"/>
    <property type="evidence" value="ECO:0007669"/>
    <property type="project" value="InterPro"/>
</dbReference>
<feature type="region of interest" description="Disordered" evidence="1">
    <location>
        <begin position="276"/>
        <end position="312"/>
    </location>
</feature>
<name>A0AAV1HRC3_9CHLO</name>
<gene>
    <name evidence="2" type="ORF">CVIRNUC_000410</name>
</gene>
<dbReference type="AlphaFoldDB" id="A0AAV1HRC3"/>
<dbReference type="EMBL" id="CAUYUE010000001">
    <property type="protein sequence ID" value="CAK0734288.1"/>
    <property type="molecule type" value="Genomic_DNA"/>
</dbReference>
<comment type="caution">
    <text evidence="2">The sequence shown here is derived from an EMBL/GenBank/DDBJ whole genome shotgun (WGS) entry which is preliminary data.</text>
</comment>
<evidence type="ECO:0000256" key="1">
    <source>
        <dbReference type="SAM" id="MobiDB-lite"/>
    </source>
</evidence>
<proteinExistence type="predicted"/>
<keyword evidence="3" id="KW-1185">Reference proteome</keyword>